<keyword evidence="3" id="KW-1185">Reference proteome</keyword>
<proteinExistence type="predicted"/>
<organism evidence="2 3">
    <name type="scientific">Zalerion maritima</name>
    <dbReference type="NCBI Taxonomy" id="339359"/>
    <lineage>
        <taxon>Eukaryota</taxon>
        <taxon>Fungi</taxon>
        <taxon>Dikarya</taxon>
        <taxon>Ascomycota</taxon>
        <taxon>Pezizomycotina</taxon>
        <taxon>Sordariomycetes</taxon>
        <taxon>Lulworthiomycetidae</taxon>
        <taxon>Lulworthiales</taxon>
        <taxon>Lulworthiaceae</taxon>
        <taxon>Zalerion</taxon>
    </lineage>
</organism>
<dbReference type="EMBL" id="JAKWBI020000038">
    <property type="protein sequence ID" value="KAJ2905114.1"/>
    <property type="molecule type" value="Genomic_DNA"/>
</dbReference>
<evidence type="ECO:0000313" key="3">
    <source>
        <dbReference type="Proteomes" id="UP001201980"/>
    </source>
</evidence>
<gene>
    <name evidence="2" type="ORF">MKZ38_006360</name>
</gene>
<feature type="transmembrane region" description="Helical" evidence="1">
    <location>
        <begin position="91"/>
        <end position="112"/>
    </location>
</feature>
<feature type="transmembrane region" description="Helical" evidence="1">
    <location>
        <begin position="64"/>
        <end position="82"/>
    </location>
</feature>
<comment type="caution">
    <text evidence="2">The sequence shown here is derived from an EMBL/GenBank/DDBJ whole genome shotgun (WGS) entry which is preliminary data.</text>
</comment>
<dbReference type="AlphaFoldDB" id="A0AAD5WWB5"/>
<evidence type="ECO:0008006" key="4">
    <source>
        <dbReference type="Google" id="ProtNLM"/>
    </source>
</evidence>
<feature type="transmembrane region" description="Helical" evidence="1">
    <location>
        <begin position="29"/>
        <end position="52"/>
    </location>
</feature>
<evidence type="ECO:0000313" key="2">
    <source>
        <dbReference type="EMBL" id="KAJ2905114.1"/>
    </source>
</evidence>
<protein>
    <recommendedName>
        <fullName evidence="4">Transmembrane protein</fullName>
    </recommendedName>
</protein>
<accession>A0AAD5WWB5</accession>
<name>A0AAD5WWB5_9PEZI</name>
<keyword evidence="1" id="KW-0812">Transmembrane</keyword>
<keyword evidence="1" id="KW-0472">Membrane</keyword>
<sequence length="191" mass="21415">MGFVLFETTESVIEVLWDIALAFFITRLAFIYFLSFFLSGALLSYLIASQVLSVRHLTTPQSELLLVPLLVILAACWSRFLISHYEIPRVAAFRASIGLLATFMVVGAEFVTGCVLYEEGYGDWIFETDMNAGLAHGGILLMYAAMPLVMMYYEHPESLESTYHGHEKKSVVDAVPTIRSTAKEAEEKKKQ</sequence>
<feature type="transmembrane region" description="Helical" evidence="1">
    <location>
        <begin position="132"/>
        <end position="153"/>
    </location>
</feature>
<reference evidence="2" key="1">
    <citation type="submission" date="2022-07" db="EMBL/GenBank/DDBJ databases">
        <title>Draft genome sequence of Zalerion maritima ATCC 34329, a (micro)plastics degrading marine fungus.</title>
        <authorList>
            <person name="Paco A."/>
            <person name="Goncalves M.F.M."/>
            <person name="Rocha-Santos T.A.P."/>
            <person name="Alves A."/>
        </authorList>
    </citation>
    <scope>NUCLEOTIDE SEQUENCE</scope>
    <source>
        <strain evidence="2">ATCC 34329</strain>
    </source>
</reference>
<keyword evidence="1" id="KW-1133">Transmembrane helix</keyword>
<dbReference type="Proteomes" id="UP001201980">
    <property type="component" value="Unassembled WGS sequence"/>
</dbReference>
<evidence type="ECO:0000256" key="1">
    <source>
        <dbReference type="SAM" id="Phobius"/>
    </source>
</evidence>